<dbReference type="Proteomes" id="UP000274350">
    <property type="component" value="Chromosome"/>
</dbReference>
<name>A0A6M4A9U1_9BURK</name>
<sequence>MRCNALAAIDTYAKIVNAGLIVKLLALRQTHRLQSLVRPPRRRFNPIRFIRRKQSADLILCSGAADIRYSFGIIGGISIVKVIEPQADECSLEVQETHLIAFARAFILGDRAERWLHMTVENPKKARVALAKLPESLNPQFCKRISGADAWPESLTDRLGSDRGVYFNGKGAARRTIIAQAAAIRNDAVFSLVPGKLAVCFFHEGWTWICECGQ</sequence>
<evidence type="ECO:0000313" key="2">
    <source>
        <dbReference type="Proteomes" id="UP000274350"/>
    </source>
</evidence>
<dbReference type="KEGG" id="upi:EJG51_013985"/>
<dbReference type="EMBL" id="CP051152">
    <property type="protein sequence ID" value="QJQ06769.1"/>
    <property type="molecule type" value="Genomic_DNA"/>
</dbReference>
<accession>A0A6M4A9U1</accession>
<gene>
    <name evidence="1" type="ORF">EJG51_013985</name>
</gene>
<organism evidence="1 2">
    <name type="scientific">Undibacterium piscinae</name>
    <dbReference type="NCBI Taxonomy" id="2495591"/>
    <lineage>
        <taxon>Bacteria</taxon>
        <taxon>Pseudomonadati</taxon>
        <taxon>Pseudomonadota</taxon>
        <taxon>Betaproteobacteria</taxon>
        <taxon>Burkholderiales</taxon>
        <taxon>Oxalobacteraceae</taxon>
        <taxon>Undibacterium</taxon>
    </lineage>
</organism>
<reference evidence="1 2" key="1">
    <citation type="journal article" date="2019" name="Int. J. Syst. Evol. Microbiol.">
        <title>Undibacterium piscinae sp. nov., isolated from Korean shiner intestine.</title>
        <authorList>
            <person name="Lee S.Y."/>
            <person name="Kang W."/>
            <person name="Kim P.S."/>
            <person name="Kim H.S."/>
            <person name="Sung H."/>
            <person name="Shin N.R."/>
            <person name="Whon T.W."/>
            <person name="Yun J.H."/>
            <person name="Lee J.Y."/>
            <person name="Lee J.Y."/>
            <person name="Jung M.J."/>
            <person name="Jeong Y.S."/>
            <person name="Tak E.J."/>
            <person name="Han J.E."/>
            <person name="Hyun D.W."/>
            <person name="Kang M.S."/>
            <person name="Lee K.E."/>
            <person name="Lee B.H."/>
            <person name="Bae J.W."/>
        </authorList>
    </citation>
    <scope>NUCLEOTIDE SEQUENCE [LARGE SCALE GENOMIC DNA]</scope>
    <source>
        <strain evidence="1 2">S11R28</strain>
    </source>
</reference>
<protein>
    <submittedName>
        <fullName evidence="1">Uncharacterized protein</fullName>
    </submittedName>
</protein>
<proteinExistence type="predicted"/>
<dbReference type="AlphaFoldDB" id="A0A6M4A9U1"/>
<keyword evidence="2" id="KW-1185">Reference proteome</keyword>
<evidence type="ECO:0000313" key="1">
    <source>
        <dbReference type="EMBL" id="QJQ06769.1"/>
    </source>
</evidence>